<dbReference type="Pfam" id="PF00175">
    <property type="entry name" value="NAD_binding_1"/>
    <property type="match status" value="1"/>
</dbReference>
<dbReference type="SMART" id="SM00665">
    <property type="entry name" value="B561"/>
    <property type="match status" value="1"/>
</dbReference>
<keyword evidence="7" id="KW-0249">Electron transport</keyword>
<evidence type="ECO:0000256" key="4">
    <source>
        <dbReference type="ARBA" id="ARBA00022448"/>
    </source>
</evidence>
<dbReference type="SUPFAM" id="SSF52343">
    <property type="entry name" value="Ferredoxin reductase-like, C-terminal NADP-linked domain"/>
    <property type="match status" value="1"/>
</dbReference>
<feature type="transmembrane region" description="Helical" evidence="13">
    <location>
        <begin position="791"/>
        <end position="813"/>
    </location>
</feature>
<dbReference type="SUPFAM" id="SSF55856">
    <property type="entry name" value="Cytochrome b5-like heme/steroid binding domain"/>
    <property type="match status" value="1"/>
</dbReference>
<dbReference type="Gene3D" id="3.10.120.10">
    <property type="entry name" value="Cytochrome b5-like heme/steroid binding domain"/>
    <property type="match status" value="1"/>
</dbReference>
<dbReference type="PROSITE" id="PS50255">
    <property type="entry name" value="CYTOCHROME_B5_2"/>
    <property type="match status" value="1"/>
</dbReference>
<evidence type="ECO:0000256" key="11">
    <source>
        <dbReference type="ARBA" id="ARBA00023180"/>
    </source>
</evidence>
<dbReference type="GO" id="GO:0020037">
    <property type="term" value="F:heme binding"/>
    <property type="evidence" value="ECO:0007669"/>
    <property type="project" value="InterPro"/>
</dbReference>
<dbReference type="GO" id="GO:0016020">
    <property type="term" value="C:membrane"/>
    <property type="evidence" value="ECO:0007669"/>
    <property type="project" value="UniProtKB-SubCell"/>
</dbReference>
<evidence type="ECO:0000256" key="7">
    <source>
        <dbReference type="ARBA" id="ARBA00022982"/>
    </source>
</evidence>
<feature type="transmembrane region" description="Helical" evidence="13">
    <location>
        <begin position="833"/>
        <end position="853"/>
    </location>
</feature>
<feature type="domain" description="Cytochrome b561" evidence="17">
    <location>
        <begin position="673"/>
        <end position="883"/>
    </location>
</feature>
<dbReference type="PANTHER" id="PTHR11475">
    <property type="entry name" value="OXIDASE/PEROXIDASE"/>
    <property type="match status" value="1"/>
</dbReference>
<dbReference type="InterPro" id="IPR006593">
    <property type="entry name" value="Cyt_b561/ferric_Rdtase_TM"/>
</dbReference>
<dbReference type="Proteomes" id="UP000717515">
    <property type="component" value="Unassembled WGS sequence"/>
</dbReference>
<feature type="transmembrane region" description="Helical" evidence="13">
    <location>
        <begin position="764"/>
        <end position="785"/>
    </location>
</feature>
<accession>A0A9P8D057</accession>
<evidence type="ECO:0000313" key="19">
    <source>
        <dbReference type="EMBL" id="KAG9326332.1"/>
    </source>
</evidence>
<dbReference type="PROSITE" id="PS51384">
    <property type="entry name" value="FAD_FR"/>
    <property type="match status" value="1"/>
</dbReference>
<keyword evidence="11" id="KW-0325">Glycoprotein</keyword>
<evidence type="ECO:0000259" key="18">
    <source>
        <dbReference type="PROSITE" id="PS51384"/>
    </source>
</evidence>
<dbReference type="InterPro" id="IPR039261">
    <property type="entry name" value="FNR_nucleotide-bd"/>
</dbReference>
<dbReference type="PROSITE" id="PS50939">
    <property type="entry name" value="CYTOCHROME_B561"/>
    <property type="match status" value="1"/>
</dbReference>
<evidence type="ECO:0000259" key="15">
    <source>
        <dbReference type="PROSITE" id="PS50255"/>
    </source>
</evidence>
<keyword evidence="12" id="KW-0349">Heme</keyword>
<gene>
    <name evidence="19" type="ORF">KVV02_003683</name>
</gene>
<keyword evidence="8 13" id="KW-1133">Transmembrane helix</keyword>
<name>A0A9P8D057_MORAP</name>
<dbReference type="InterPro" id="IPR001433">
    <property type="entry name" value="OxRdtase_FAD/NAD-bd"/>
</dbReference>
<evidence type="ECO:0000256" key="3">
    <source>
        <dbReference type="ARBA" id="ARBA00004613"/>
    </source>
</evidence>
<evidence type="ECO:0000256" key="9">
    <source>
        <dbReference type="ARBA" id="ARBA00023002"/>
    </source>
</evidence>
<dbReference type="InterPro" id="IPR001199">
    <property type="entry name" value="Cyt_B5-like_heme/steroid-bd"/>
</dbReference>
<keyword evidence="6 13" id="KW-0812">Transmembrane</keyword>
<dbReference type="InterPro" id="IPR019791">
    <property type="entry name" value="Haem_peroxidase_animal"/>
</dbReference>
<dbReference type="CDD" id="cd06183">
    <property type="entry name" value="cyt_b5_reduct_like"/>
    <property type="match status" value="1"/>
</dbReference>
<evidence type="ECO:0000256" key="13">
    <source>
        <dbReference type="SAM" id="Phobius"/>
    </source>
</evidence>
<evidence type="ECO:0000256" key="6">
    <source>
        <dbReference type="ARBA" id="ARBA00022692"/>
    </source>
</evidence>
<dbReference type="EMBL" id="JAIFTL010000021">
    <property type="protein sequence ID" value="KAG9326332.1"/>
    <property type="molecule type" value="Genomic_DNA"/>
</dbReference>
<comment type="subcellular location">
    <subcellularLocation>
        <location evidence="2">Membrane</location>
    </subcellularLocation>
    <subcellularLocation>
        <location evidence="3">Secreted</location>
    </subcellularLocation>
</comment>
<dbReference type="InterPro" id="IPR036400">
    <property type="entry name" value="Cyt_B5-like_heme/steroid_sf"/>
</dbReference>
<dbReference type="GO" id="GO:0006979">
    <property type="term" value="P:response to oxidative stress"/>
    <property type="evidence" value="ECO:0007669"/>
    <property type="project" value="InterPro"/>
</dbReference>
<keyword evidence="9" id="KW-0560">Oxidoreductase</keyword>
<dbReference type="Gene3D" id="2.40.30.10">
    <property type="entry name" value="Translation factors"/>
    <property type="match status" value="1"/>
</dbReference>
<dbReference type="PROSITE" id="PS50836">
    <property type="entry name" value="DOMON"/>
    <property type="match status" value="1"/>
</dbReference>
<protein>
    <submittedName>
        <fullName evidence="19">Uncharacterized protein</fullName>
    </submittedName>
</protein>
<dbReference type="Pfam" id="PF00970">
    <property type="entry name" value="FAD_binding_6"/>
    <property type="match status" value="1"/>
</dbReference>
<feature type="binding site" description="axial binding residue" evidence="12">
    <location>
        <position position="343"/>
    </location>
    <ligand>
        <name>heme b</name>
        <dbReference type="ChEBI" id="CHEBI:60344"/>
    </ligand>
    <ligandPart>
        <name>Fe</name>
        <dbReference type="ChEBI" id="CHEBI:18248"/>
    </ligandPart>
</feature>
<feature type="domain" description="Cytochrome b5 heme-binding" evidence="15">
    <location>
        <begin position="924"/>
        <end position="978"/>
    </location>
</feature>
<dbReference type="Pfam" id="PF03098">
    <property type="entry name" value="An_peroxidase"/>
    <property type="match status" value="1"/>
</dbReference>
<feature type="signal peptide" evidence="14">
    <location>
        <begin position="1"/>
        <end position="23"/>
    </location>
</feature>
<reference evidence="19" key="1">
    <citation type="submission" date="2021-07" db="EMBL/GenBank/DDBJ databases">
        <title>Draft genome of Mortierella alpina, strain LL118, isolated from an aspen leaf litter sample.</title>
        <authorList>
            <person name="Yang S."/>
            <person name="Vinatzer B.A."/>
        </authorList>
    </citation>
    <scope>NUCLEOTIDE SEQUENCE</scope>
    <source>
        <strain evidence="19">LL118</strain>
    </source>
</reference>
<dbReference type="Pfam" id="PF00173">
    <property type="entry name" value="Cyt-b5"/>
    <property type="match status" value="1"/>
</dbReference>
<evidence type="ECO:0000256" key="5">
    <source>
        <dbReference type="ARBA" id="ARBA00022525"/>
    </source>
</evidence>
<keyword evidence="12" id="KW-0479">Metal-binding</keyword>
<sequence length="1476" mass="164730">MAHPWRAISLAVVLLSRLAAIAAEYRSYDGRGNNLKYPVAGAAGTPFLQGSAALFTSTGDMIPSPDLFNASTSCVAPLPAGNWPMGRCVSDVLMSYATNLTDTKARQMFTSSTLRTHMITHFAHWISFDLTASSGRMPVKIAMPTDDALYQSPGTTSLAEPITFYLTERVPNNVTEDLSKQAPVRTGLNGVTSYLDGSMLYGSSVAEVTRLREPQGCRMRTRVDNDGNAFPLWNVAEGHDDVGFFSKRSGDVFKSMFSTLFLREHNRHCDQLKADHADMDDNTAFEETRAYIIALLQHITVTEYLANVLGTTLPPYTGYKPDLLPGIDTLWASSTFRQVVYGHTELGDSYPILDRHDQLVHIMTFQESRDSLNIEDYGFENLVRVCARQSQEEVDIYYSDKSRNYRAKSGDPMDLAQTDVLRGRDRGLPLYNDARRHFNLPPAKDWSDISSVPRIQNNLKRVYGSVDRVEFTTGALSEDHVPSSSLGLLYWHSMMDQFSRIRDMDRFWYQNEGVLDPQVLTTVQTTNLRTLFLRHFRDNSTLPANIWVYERKDTQPAPSSSQTAVFSSEFSMSWSLSPGSIEFTLTFRGPVGWFGIGLGPNPHMGGAQFFIVEHESQDSNTLVLSRYRSAGPAVQPTLERVIAKGIAPSADNKPLVIKFSRTLGEEDGVSIPNSEIYVLHAYSTSNKKLSYHQAGDKHGNNKVNFFSRSISGDLSNAPRVTHKWHGIGMFISWGIIFPVSIFIVRYQKHRFGNAMSIHRHIQLLTGFSIATLASAAIATATPGLFLAHKVMGVTILVAVIGQIGLGLISVYTLGQLESANKGFPRAFKWAHRALGSSVLLLAWVNIYFGLVAYNAPLSIIYAYFAYLGALVLFVLVYHYRWHKSGYTVKGTRRIMVQDFLNRDDEKDGLSKNSMDDKKPLLSSWPQLTWETINSRVSSGAKLVVVDSFVFDIREWISSHPGGAKVLERVIGTDITTDFYGHASVMGAKAATRGDTTELQEFCSTRSRPTSQASSDSVQLIGLHEVVGQLRPYKKASNLPKVLAMFDENSHNPPDARRQSYNRRSFFLPQSEFPILPVEKKSLFDRIIDKVMGLSNYLDRLNIRMVEGNGDGKQMARALPSHAHSARAIQRLARYCIGVVDSNETSPQALRRRSSVIVDPSRMIFKRYILTSKTTLSSDIAARPVRRFTFRPSLKDPVLRQKASKFFMPGEYIEIQCRVDDQISTRSYTPIEGSIDDEFAIYVKIYSDGLVSKFLDKQFPGYEIRIRGPFEHAEQSGGYASISGGLMTRSVLFSSRPDGCWGTLLMIAGGTGLSPMLQLIQHHIRHQSEDPSFRCQLFLLFVNRTHRDVFAGQQLDELVELSEGRLTIDYGINEAGGDTPGVFRGHLSHQLLKAWFTRVSNIQSGLVAAGSGQDLSRMSGEHISAVQDDDFMLQTLMRGFVRPNVRVVVSGPAGMMDTALEFLENCSFPADRTVAMH</sequence>
<dbReference type="GO" id="GO:0005576">
    <property type="term" value="C:extracellular region"/>
    <property type="evidence" value="ECO:0007669"/>
    <property type="project" value="UniProtKB-SubCell"/>
</dbReference>
<organism evidence="19 20">
    <name type="scientific">Mortierella alpina</name>
    <name type="common">Oleaginous fungus</name>
    <name type="synonym">Mortierella renispora</name>
    <dbReference type="NCBI Taxonomy" id="64518"/>
    <lineage>
        <taxon>Eukaryota</taxon>
        <taxon>Fungi</taxon>
        <taxon>Fungi incertae sedis</taxon>
        <taxon>Mucoromycota</taxon>
        <taxon>Mortierellomycotina</taxon>
        <taxon>Mortierellomycetes</taxon>
        <taxon>Mortierellales</taxon>
        <taxon>Mortierellaceae</taxon>
        <taxon>Mortierella</taxon>
    </lineage>
</organism>
<dbReference type="InterPro" id="IPR017938">
    <property type="entry name" value="Riboflavin_synthase-like_b-brl"/>
</dbReference>
<comment type="caution">
    <text evidence="19">The sequence shown here is derived from an EMBL/GenBank/DDBJ whole genome shotgun (WGS) entry which is preliminary data.</text>
</comment>
<feature type="transmembrane region" description="Helical" evidence="13">
    <location>
        <begin position="859"/>
        <end position="879"/>
    </location>
</feature>
<dbReference type="Gene3D" id="1.20.120.1770">
    <property type="match status" value="1"/>
</dbReference>
<keyword evidence="12" id="KW-0408">Iron</keyword>
<dbReference type="PROSITE" id="PS50292">
    <property type="entry name" value="PEROXIDASE_3"/>
    <property type="match status" value="1"/>
</dbReference>
<keyword evidence="10 13" id="KW-0472">Membrane</keyword>
<dbReference type="SUPFAM" id="SSF63380">
    <property type="entry name" value="Riboflavin synthase domain-like"/>
    <property type="match status" value="1"/>
</dbReference>
<dbReference type="InterPro" id="IPR005018">
    <property type="entry name" value="DOMON_domain"/>
</dbReference>
<evidence type="ECO:0000256" key="2">
    <source>
        <dbReference type="ARBA" id="ARBA00004370"/>
    </source>
</evidence>
<feature type="domain" description="FAD-binding FR-type" evidence="18">
    <location>
        <begin position="1162"/>
        <end position="1275"/>
    </location>
</feature>
<keyword evidence="5" id="KW-0964">Secreted</keyword>
<dbReference type="InterPro" id="IPR008333">
    <property type="entry name" value="Cbr1-like_FAD-bd_dom"/>
</dbReference>
<comment type="cofactor">
    <cofactor evidence="1">
        <name>FAD</name>
        <dbReference type="ChEBI" id="CHEBI:57692"/>
    </cofactor>
</comment>
<dbReference type="PANTHER" id="PTHR11475:SF4">
    <property type="entry name" value="CHORION PEROXIDASE"/>
    <property type="match status" value="1"/>
</dbReference>
<dbReference type="PRINTS" id="PR00457">
    <property type="entry name" value="ANPEROXIDASE"/>
</dbReference>
<dbReference type="Gene3D" id="3.40.50.80">
    <property type="entry name" value="Nucleotide-binding domain of ferredoxin-NADP reductase (FNR) module"/>
    <property type="match status" value="1"/>
</dbReference>
<evidence type="ECO:0000256" key="8">
    <source>
        <dbReference type="ARBA" id="ARBA00022989"/>
    </source>
</evidence>
<dbReference type="InterPro" id="IPR017927">
    <property type="entry name" value="FAD-bd_FR_type"/>
</dbReference>
<dbReference type="GO" id="GO:0004601">
    <property type="term" value="F:peroxidase activity"/>
    <property type="evidence" value="ECO:0007669"/>
    <property type="project" value="InterPro"/>
</dbReference>
<dbReference type="CDD" id="cd08760">
    <property type="entry name" value="Cyt_b561_FRRS1_like"/>
    <property type="match status" value="1"/>
</dbReference>
<keyword evidence="4" id="KW-0813">Transport</keyword>
<dbReference type="GO" id="GO:0046872">
    <property type="term" value="F:metal ion binding"/>
    <property type="evidence" value="ECO:0007669"/>
    <property type="project" value="UniProtKB-KW"/>
</dbReference>
<feature type="domain" description="DOMON" evidence="16">
    <location>
        <begin position="568"/>
        <end position="683"/>
    </location>
</feature>
<evidence type="ECO:0000256" key="1">
    <source>
        <dbReference type="ARBA" id="ARBA00001974"/>
    </source>
</evidence>
<keyword evidence="14" id="KW-0732">Signal</keyword>
<dbReference type="InterPro" id="IPR037120">
    <property type="entry name" value="Haem_peroxidase_sf_animal"/>
</dbReference>
<evidence type="ECO:0000256" key="14">
    <source>
        <dbReference type="SAM" id="SignalP"/>
    </source>
</evidence>
<evidence type="ECO:0000256" key="12">
    <source>
        <dbReference type="PIRSR" id="PIRSR619791-2"/>
    </source>
</evidence>
<feature type="chain" id="PRO_5040354994" evidence="14">
    <location>
        <begin position="24"/>
        <end position="1476"/>
    </location>
</feature>
<evidence type="ECO:0000313" key="20">
    <source>
        <dbReference type="Proteomes" id="UP000717515"/>
    </source>
</evidence>
<evidence type="ECO:0000259" key="16">
    <source>
        <dbReference type="PROSITE" id="PS50836"/>
    </source>
</evidence>
<proteinExistence type="predicted"/>
<evidence type="ECO:0000259" key="17">
    <source>
        <dbReference type="PROSITE" id="PS50939"/>
    </source>
</evidence>
<dbReference type="SUPFAM" id="SSF48113">
    <property type="entry name" value="Heme-dependent peroxidases"/>
    <property type="match status" value="1"/>
</dbReference>
<dbReference type="InterPro" id="IPR010255">
    <property type="entry name" value="Haem_peroxidase_sf"/>
</dbReference>
<evidence type="ECO:0000256" key="10">
    <source>
        <dbReference type="ARBA" id="ARBA00023136"/>
    </source>
</evidence>
<feature type="transmembrane region" description="Helical" evidence="13">
    <location>
        <begin position="724"/>
        <end position="744"/>
    </location>
</feature>
<dbReference type="Gene3D" id="1.10.640.10">
    <property type="entry name" value="Haem peroxidase domain superfamily, animal type"/>
    <property type="match status" value="1"/>
</dbReference>